<evidence type="ECO:0000313" key="1">
    <source>
        <dbReference type="EMBL" id="EDR12669.1"/>
    </source>
</evidence>
<protein>
    <submittedName>
        <fullName evidence="1">Predicted protein</fullName>
    </submittedName>
</protein>
<dbReference type="Proteomes" id="UP000001194">
    <property type="component" value="Unassembled WGS sequence"/>
</dbReference>
<dbReference type="AlphaFoldDB" id="B0CZS8"/>
<sequence>MNHIRAIPAVKSKGRKAGAPAAFDMALVAEDMKEYQALGGIAGLCAAQVHTIFSLPEQFGSYPQPLAYIEWFTPLGTPEPHTGMHIIKRSTRYTR</sequence>
<dbReference type="OrthoDB" id="3239669at2759"/>
<dbReference type="InParanoid" id="B0CZS8"/>
<dbReference type="EMBL" id="DS547094">
    <property type="protein sequence ID" value="EDR12669.1"/>
    <property type="molecule type" value="Genomic_DNA"/>
</dbReference>
<organism evidence="2">
    <name type="scientific">Laccaria bicolor (strain S238N-H82 / ATCC MYA-4686)</name>
    <name type="common">Bicoloured deceiver</name>
    <name type="synonym">Laccaria laccata var. bicolor</name>
    <dbReference type="NCBI Taxonomy" id="486041"/>
    <lineage>
        <taxon>Eukaryota</taxon>
        <taxon>Fungi</taxon>
        <taxon>Dikarya</taxon>
        <taxon>Basidiomycota</taxon>
        <taxon>Agaricomycotina</taxon>
        <taxon>Agaricomycetes</taxon>
        <taxon>Agaricomycetidae</taxon>
        <taxon>Agaricales</taxon>
        <taxon>Agaricineae</taxon>
        <taxon>Hydnangiaceae</taxon>
        <taxon>Laccaria</taxon>
    </lineage>
</organism>
<accession>B0CZS8</accession>
<proteinExistence type="predicted"/>
<keyword evidence="2" id="KW-1185">Reference proteome</keyword>
<evidence type="ECO:0000313" key="2">
    <source>
        <dbReference type="Proteomes" id="UP000001194"/>
    </source>
</evidence>
<dbReference type="RefSeq" id="XP_001876933.1">
    <property type="nucleotide sequence ID" value="XM_001876898.1"/>
</dbReference>
<gene>
    <name evidence="1" type="ORF">LACBIDRAFT_311342</name>
</gene>
<name>B0CZS8_LACBS</name>
<dbReference type="KEGG" id="lbc:LACBIDRAFT_311342"/>
<dbReference type="HOGENOM" id="CLU_188783_0_0_1"/>
<reference evidence="1 2" key="1">
    <citation type="journal article" date="2008" name="Nature">
        <title>The genome of Laccaria bicolor provides insights into mycorrhizal symbiosis.</title>
        <authorList>
            <person name="Martin F."/>
            <person name="Aerts A."/>
            <person name="Ahren D."/>
            <person name="Brun A."/>
            <person name="Danchin E.G.J."/>
            <person name="Duchaussoy F."/>
            <person name="Gibon J."/>
            <person name="Kohler A."/>
            <person name="Lindquist E."/>
            <person name="Pereda V."/>
            <person name="Salamov A."/>
            <person name="Shapiro H.J."/>
            <person name="Wuyts J."/>
            <person name="Blaudez D."/>
            <person name="Buee M."/>
            <person name="Brokstein P."/>
            <person name="Canbaeck B."/>
            <person name="Cohen D."/>
            <person name="Courty P.E."/>
            <person name="Coutinho P.M."/>
            <person name="Delaruelle C."/>
            <person name="Detter J.C."/>
            <person name="Deveau A."/>
            <person name="DiFazio S."/>
            <person name="Duplessis S."/>
            <person name="Fraissinet-Tachet L."/>
            <person name="Lucic E."/>
            <person name="Frey-Klett P."/>
            <person name="Fourrey C."/>
            <person name="Feussner I."/>
            <person name="Gay G."/>
            <person name="Grimwood J."/>
            <person name="Hoegger P.J."/>
            <person name="Jain P."/>
            <person name="Kilaru S."/>
            <person name="Labbe J."/>
            <person name="Lin Y.C."/>
            <person name="Legue V."/>
            <person name="Le Tacon F."/>
            <person name="Marmeisse R."/>
            <person name="Melayah D."/>
            <person name="Montanini B."/>
            <person name="Muratet M."/>
            <person name="Nehls U."/>
            <person name="Niculita-Hirzel H."/>
            <person name="Oudot-Le Secq M.P."/>
            <person name="Peter M."/>
            <person name="Quesneville H."/>
            <person name="Rajashekar B."/>
            <person name="Reich M."/>
            <person name="Rouhier N."/>
            <person name="Schmutz J."/>
            <person name="Yin T."/>
            <person name="Chalot M."/>
            <person name="Henrissat B."/>
            <person name="Kuees U."/>
            <person name="Lucas S."/>
            <person name="Van de Peer Y."/>
            <person name="Podila G.K."/>
            <person name="Polle A."/>
            <person name="Pukkila P.J."/>
            <person name="Richardson P.M."/>
            <person name="Rouze P."/>
            <person name="Sanders I.R."/>
            <person name="Stajich J.E."/>
            <person name="Tunlid A."/>
            <person name="Tuskan G."/>
            <person name="Grigoriev I.V."/>
        </authorList>
    </citation>
    <scope>NUCLEOTIDE SEQUENCE [LARGE SCALE GENOMIC DNA]</scope>
    <source>
        <strain evidence="2">S238N-H82 / ATCC MYA-4686</strain>
    </source>
</reference>
<dbReference type="GeneID" id="6072791"/>